<dbReference type="Proteomes" id="UP000183447">
    <property type="component" value="Unassembled WGS sequence"/>
</dbReference>
<proteinExistence type="predicted"/>
<dbReference type="AlphaFoldDB" id="A0A1K2I1A7"/>
<accession>A0A1K2I1A7</accession>
<dbReference type="RefSeq" id="WP_072345264.1">
    <property type="nucleotide sequence ID" value="NZ_FPKU01000003.1"/>
</dbReference>
<evidence type="ECO:0000313" key="2">
    <source>
        <dbReference type="Proteomes" id="UP000183447"/>
    </source>
</evidence>
<organism evidence="1 2">
    <name type="scientific">Devosia enhydra</name>
    <dbReference type="NCBI Taxonomy" id="665118"/>
    <lineage>
        <taxon>Bacteria</taxon>
        <taxon>Pseudomonadati</taxon>
        <taxon>Pseudomonadota</taxon>
        <taxon>Alphaproteobacteria</taxon>
        <taxon>Hyphomicrobiales</taxon>
        <taxon>Devosiaceae</taxon>
        <taxon>Devosia</taxon>
    </lineage>
</organism>
<dbReference type="EMBL" id="FPKU01000003">
    <property type="protein sequence ID" value="SFZ86003.1"/>
    <property type="molecule type" value="Genomic_DNA"/>
</dbReference>
<gene>
    <name evidence="1" type="ORF">SAMN02983003_3175</name>
</gene>
<reference evidence="1 2" key="1">
    <citation type="submission" date="2016-11" db="EMBL/GenBank/DDBJ databases">
        <authorList>
            <person name="Jaros S."/>
            <person name="Januszkiewicz K."/>
            <person name="Wedrychowicz H."/>
        </authorList>
    </citation>
    <scope>NUCLEOTIDE SEQUENCE [LARGE SCALE GENOMIC DNA]</scope>
    <source>
        <strain evidence="1 2">ATCC 23634</strain>
    </source>
</reference>
<dbReference type="OrthoDB" id="7325655at2"/>
<evidence type="ECO:0000313" key="1">
    <source>
        <dbReference type="EMBL" id="SFZ86003.1"/>
    </source>
</evidence>
<sequence length="310" mass="33287">MPIFWKSKILLAKIEGTYGTDSAPTGGDNAILAINVQLTPMEGQDVSRELELPYLAAHATIPAGLFTRLQFRVELVPSGDAGVAPAWGPILRACGVAQTVVADTSVTYAPITTGHESVTIHFWIGGTRFVMKGSRGTAVISGEAQGVPVVDVTLTGLFSQPSEVSRPSPDFDAFLKPDLVTDINTPTFTIDGVSLVMRRFSLDLRNDVQTRFLVGSESIIIPDRNELFSTQVEAVPLSTWNPFAKAADQERVPIVVAHGTVAGRIVTLEIDEAQVQRPAGLANEQNVAEWPLTFVPLPASGNDQWALTLT</sequence>
<protein>
    <submittedName>
        <fullName evidence="1">Uncharacterized protein</fullName>
    </submittedName>
</protein>
<name>A0A1K2I1A7_9HYPH</name>
<dbReference type="STRING" id="665118.SAMN02983003_3175"/>
<keyword evidence="2" id="KW-1185">Reference proteome</keyword>